<name>A0A371EZT8_MUCPR</name>
<evidence type="ECO:0000313" key="1">
    <source>
        <dbReference type="EMBL" id="RDX71514.1"/>
    </source>
</evidence>
<comment type="caution">
    <text evidence="1">The sequence shown here is derived from an EMBL/GenBank/DDBJ whole genome shotgun (WGS) entry which is preliminary data.</text>
</comment>
<feature type="non-terminal residue" evidence="1">
    <location>
        <position position="1"/>
    </location>
</feature>
<reference evidence="1" key="1">
    <citation type="submission" date="2018-05" db="EMBL/GenBank/DDBJ databases">
        <title>Draft genome of Mucuna pruriens seed.</title>
        <authorList>
            <person name="Nnadi N.E."/>
            <person name="Vos R."/>
            <person name="Hasami M.H."/>
            <person name="Devisetty U.K."/>
            <person name="Aguiy J.C."/>
        </authorList>
    </citation>
    <scope>NUCLEOTIDE SEQUENCE [LARGE SCALE GENOMIC DNA]</scope>
    <source>
        <strain evidence="1">JCA_2017</strain>
    </source>
</reference>
<protein>
    <submittedName>
        <fullName evidence="1">Uncharacterized protein</fullName>
    </submittedName>
</protein>
<sequence length="147" mass="16969">MENNDRTLKELATPNVVYQPWCIQYPQLEHKMVDNNRTLKELATPNVILASGDPHKHLKEFHVVCSTIRPHGIPHHQISEQLLIQYFYERLMLMNKSMIYTASGGALMSCYKLSRRQKSISLSLIPSNKFQNMQGSSRNCSLIRGRI</sequence>
<dbReference type="EMBL" id="QJKJ01011301">
    <property type="protein sequence ID" value="RDX71514.1"/>
    <property type="molecule type" value="Genomic_DNA"/>
</dbReference>
<gene>
    <name evidence="1" type="ORF">CR513_49125</name>
</gene>
<proteinExistence type="predicted"/>
<keyword evidence="2" id="KW-1185">Reference proteome</keyword>
<dbReference type="Proteomes" id="UP000257109">
    <property type="component" value="Unassembled WGS sequence"/>
</dbReference>
<dbReference type="OrthoDB" id="1689420at2759"/>
<evidence type="ECO:0000313" key="2">
    <source>
        <dbReference type="Proteomes" id="UP000257109"/>
    </source>
</evidence>
<accession>A0A371EZT8</accession>
<organism evidence="1 2">
    <name type="scientific">Mucuna pruriens</name>
    <name type="common">Velvet bean</name>
    <name type="synonym">Dolichos pruriens</name>
    <dbReference type="NCBI Taxonomy" id="157652"/>
    <lineage>
        <taxon>Eukaryota</taxon>
        <taxon>Viridiplantae</taxon>
        <taxon>Streptophyta</taxon>
        <taxon>Embryophyta</taxon>
        <taxon>Tracheophyta</taxon>
        <taxon>Spermatophyta</taxon>
        <taxon>Magnoliopsida</taxon>
        <taxon>eudicotyledons</taxon>
        <taxon>Gunneridae</taxon>
        <taxon>Pentapetalae</taxon>
        <taxon>rosids</taxon>
        <taxon>fabids</taxon>
        <taxon>Fabales</taxon>
        <taxon>Fabaceae</taxon>
        <taxon>Papilionoideae</taxon>
        <taxon>50 kb inversion clade</taxon>
        <taxon>NPAAA clade</taxon>
        <taxon>indigoferoid/millettioid clade</taxon>
        <taxon>Phaseoleae</taxon>
        <taxon>Mucuna</taxon>
    </lineage>
</organism>
<dbReference type="AlphaFoldDB" id="A0A371EZT8"/>